<sequence>MEGEDGRRTGTLLIREAPMKATVGDKLIVESAHDGAPRKIGFIIELRNEDGSPPYVVRWEGDEHESLVFPGPDAHIVPGVRR</sequence>
<dbReference type="Pfam" id="PF08940">
    <property type="entry name" value="DUF1918"/>
    <property type="match status" value="1"/>
</dbReference>
<name>A0ABP8AY43_9ACTN</name>
<evidence type="ECO:0000313" key="2">
    <source>
        <dbReference type="EMBL" id="GAA4193108.1"/>
    </source>
</evidence>
<proteinExistence type="predicted"/>
<accession>A0ABP8AY43</accession>
<reference evidence="3" key="1">
    <citation type="journal article" date="2019" name="Int. J. Syst. Evol. Microbiol.">
        <title>The Global Catalogue of Microorganisms (GCM) 10K type strain sequencing project: providing services to taxonomists for standard genome sequencing and annotation.</title>
        <authorList>
            <consortium name="The Broad Institute Genomics Platform"/>
            <consortium name="The Broad Institute Genome Sequencing Center for Infectious Disease"/>
            <person name="Wu L."/>
            <person name="Ma J."/>
        </authorList>
    </citation>
    <scope>NUCLEOTIDE SEQUENCE [LARGE SCALE GENOMIC DNA]</scope>
    <source>
        <strain evidence="3">JCM 17388</strain>
    </source>
</reference>
<dbReference type="EMBL" id="BAABAQ010000005">
    <property type="protein sequence ID" value="GAA4193108.1"/>
    <property type="molecule type" value="Genomic_DNA"/>
</dbReference>
<dbReference type="SUPFAM" id="SSF50118">
    <property type="entry name" value="Cell growth inhibitor/plasmid maintenance toxic component"/>
    <property type="match status" value="1"/>
</dbReference>
<dbReference type="Gene3D" id="2.30.30.440">
    <property type="entry name" value="Domain of unknown function DUF1918"/>
    <property type="match status" value="1"/>
</dbReference>
<comment type="caution">
    <text evidence="2">The sequence shown here is derived from an EMBL/GenBank/DDBJ whole genome shotgun (WGS) entry which is preliminary data.</text>
</comment>
<gene>
    <name evidence="2" type="ORF">GCM10022252_35610</name>
</gene>
<protein>
    <recommendedName>
        <fullName evidence="1">DUF1918 domain-containing protein</fullName>
    </recommendedName>
</protein>
<dbReference type="InterPro" id="IPR015035">
    <property type="entry name" value="DUF1918"/>
</dbReference>
<evidence type="ECO:0000313" key="3">
    <source>
        <dbReference type="Proteomes" id="UP001501251"/>
    </source>
</evidence>
<keyword evidence="3" id="KW-1185">Reference proteome</keyword>
<feature type="domain" description="DUF1918" evidence="1">
    <location>
        <begin position="19"/>
        <end position="76"/>
    </location>
</feature>
<dbReference type="Proteomes" id="UP001501251">
    <property type="component" value="Unassembled WGS sequence"/>
</dbReference>
<evidence type="ECO:0000259" key="1">
    <source>
        <dbReference type="Pfam" id="PF08940"/>
    </source>
</evidence>
<organism evidence="2 3">
    <name type="scientific">Streptosporangium oxazolinicum</name>
    <dbReference type="NCBI Taxonomy" id="909287"/>
    <lineage>
        <taxon>Bacteria</taxon>
        <taxon>Bacillati</taxon>
        <taxon>Actinomycetota</taxon>
        <taxon>Actinomycetes</taxon>
        <taxon>Streptosporangiales</taxon>
        <taxon>Streptosporangiaceae</taxon>
        <taxon>Streptosporangium</taxon>
    </lineage>
</organism>